<evidence type="ECO:0000256" key="1">
    <source>
        <dbReference type="SAM" id="MobiDB-lite"/>
    </source>
</evidence>
<name>A0A1E1W0R1_PECGO</name>
<evidence type="ECO:0000313" key="2">
    <source>
        <dbReference type="EMBL" id="JAT80575.1"/>
    </source>
</evidence>
<protein>
    <submittedName>
        <fullName evidence="2">Uncharacterized protein</fullName>
    </submittedName>
</protein>
<feature type="non-terminal residue" evidence="2">
    <location>
        <position position="1"/>
    </location>
</feature>
<accession>A0A1E1W0R1</accession>
<dbReference type="AlphaFoldDB" id="A0A1E1W0R1"/>
<gene>
    <name evidence="2" type="ORF">g.8671</name>
</gene>
<reference evidence="2" key="1">
    <citation type="submission" date="2015-09" db="EMBL/GenBank/DDBJ databases">
        <title>De novo assembly of Pectinophora gossypiella (Pink Bollworm) gut transcriptome.</title>
        <authorList>
            <person name="Tassone E.E."/>
        </authorList>
    </citation>
    <scope>NUCLEOTIDE SEQUENCE</scope>
</reference>
<dbReference type="EMBL" id="GDQN01010479">
    <property type="protein sequence ID" value="JAT80575.1"/>
    <property type="molecule type" value="Transcribed_RNA"/>
</dbReference>
<feature type="region of interest" description="Disordered" evidence="1">
    <location>
        <begin position="1"/>
        <end position="61"/>
    </location>
</feature>
<organism evidence="2">
    <name type="scientific">Pectinophora gossypiella</name>
    <name type="common">Cotton pink bollworm</name>
    <name type="synonym">Depressaria gossypiella</name>
    <dbReference type="NCBI Taxonomy" id="13191"/>
    <lineage>
        <taxon>Eukaryota</taxon>
        <taxon>Metazoa</taxon>
        <taxon>Ecdysozoa</taxon>
        <taxon>Arthropoda</taxon>
        <taxon>Hexapoda</taxon>
        <taxon>Insecta</taxon>
        <taxon>Pterygota</taxon>
        <taxon>Neoptera</taxon>
        <taxon>Endopterygota</taxon>
        <taxon>Lepidoptera</taxon>
        <taxon>Glossata</taxon>
        <taxon>Ditrysia</taxon>
        <taxon>Gelechioidea</taxon>
        <taxon>Gelechiidae</taxon>
        <taxon>Apatetrinae</taxon>
        <taxon>Pectinophora</taxon>
    </lineage>
</organism>
<proteinExistence type="predicted"/>
<sequence length="110" mass="11999">PRPTTPRRPATCRRTCRSATSTTSTTPPPAPTACPPQWSSTPTTEDGPARYHPPKHPKQPTLGNIRVISLCFVCVESTIFGVVGDQTPSRVRHNVSNNILTGSFRILSYD</sequence>